<keyword evidence="1" id="KW-0472">Membrane</keyword>
<proteinExistence type="predicted"/>
<keyword evidence="1" id="KW-0812">Transmembrane</keyword>
<dbReference type="AlphaFoldDB" id="A0A0S7BIY3"/>
<accession>A0A0S7BIY3</accession>
<evidence type="ECO:0000256" key="1">
    <source>
        <dbReference type="SAM" id="Phobius"/>
    </source>
</evidence>
<gene>
    <name evidence="2" type="ORF">LARV_01581</name>
</gene>
<protein>
    <submittedName>
        <fullName evidence="2">Uncharacterized protein</fullName>
    </submittedName>
</protein>
<keyword evidence="3" id="KW-1185">Reference proteome</keyword>
<sequence length="49" mass="5688">VLHFTETILHYSLEKIINYRKRFIWSGMAVFIVSTLLAILVIIINLGVK</sequence>
<reference evidence="2" key="1">
    <citation type="submission" date="2015-07" db="EMBL/GenBank/DDBJ databases">
        <title>Draft Genome Sequences of Anaerolinea thermolimosa IMO-1, Bellilinea caldifistulae GOMI-1, Leptolinea tardivitalis YMTK-2, Levilinea saccharolytica KIBI-1,Longilinea arvoryzae KOME-1, Previously Described as Members of the Anaerolineaceae (Chloroflexi).</title>
        <authorList>
            <person name="Sekiguchi Y."/>
            <person name="Ohashi A."/>
            <person name="Matsuura N."/>
            <person name="Tourlousse M.D."/>
        </authorList>
    </citation>
    <scope>NUCLEOTIDE SEQUENCE [LARGE SCALE GENOMIC DNA]</scope>
    <source>
        <strain evidence="2">KOME-1</strain>
    </source>
</reference>
<name>A0A0S7BIY3_9CHLR</name>
<organism evidence="2">
    <name type="scientific">Longilinea arvoryzae</name>
    <dbReference type="NCBI Taxonomy" id="360412"/>
    <lineage>
        <taxon>Bacteria</taxon>
        <taxon>Bacillati</taxon>
        <taxon>Chloroflexota</taxon>
        <taxon>Anaerolineae</taxon>
        <taxon>Anaerolineales</taxon>
        <taxon>Anaerolineaceae</taxon>
        <taxon>Longilinea</taxon>
    </lineage>
</organism>
<dbReference type="Proteomes" id="UP000055060">
    <property type="component" value="Unassembled WGS sequence"/>
</dbReference>
<feature type="transmembrane region" description="Helical" evidence="1">
    <location>
        <begin position="23"/>
        <end position="48"/>
    </location>
</feature>
<keyword evidence="1" id="KW-1133">Transmembrane helix</keyword>
<evidence type="ECO:0000313" key="2">
    <source>
        <dbReference type="EMBL" id="GAP13825.1"/>
    </source>
</evidence>
<dbReference type="EMBL" id="DF967972">
    <property type="protein sequence ID" value="GAP13825.1"/>
    <property type="molecule type" value="Genomic_DNA"/>
</dbReference>
<evidence type="ECO:0000313" key="3">
    <source>
        <dbReference type="Proteomes" id="UP000055060"/>
    </source>
</evidence>
<feature type="non-terminal residue" evidence="2">
    <location>
        <position position="1"/>
    </location>
</feature>